<dbReference type="InterPro" id="IPR008921">
    <property type="entry name" value="DNA_pol3_clamp-load_cplx_C"/>
</dbReference>
<dbReference type="Gene3D" id="3.40.50.300">
    <property type="entry name" value="P-loop containing nucleotide triphosphate hydrolases"/>
    <property type="match status" value="1"/>
</dbReference>
<dbReference type="InterPro" id="IPR027417">
    <property type="entry name" value="P-loop_NTPase"/>
</dbReference>
<dbReference type="EC" id="2.7.7.7" evidence="1"/>
<dbReference type="Gene3D" id="1.10.8.60">
    <property type="match status" value="1"/>
</dbReference>
<dbReference type="InterPro" id="IPR010372">
    <property type="entry name" value="DNA_pol3_delta_N"/>
</dbReference>
<evidence type="ECO:0000256" key="6">
    <source>
        <dbReference type="ARBA" id="ARBA00022932"/>
    </source>
</evidence>
<dbReference type="Gene3D" id="1.20.272.10">
    <property type="match status" value="1"/>
</dbReference>
<dbReference type="Pfam" id="PF14840">
    <property type="entry name" value="DNA_pol3_delt_C"/>
    <property type="match status" value="1"/>
</dbReference>
<gene>
    <name evidence="11" type="primary">holA</name>
    <name evidence="11" type="ORF">ZRA01_09750</name>
</gene>
<sequence>MNLRPEQLAAQLDKPLAPLYVLHGNEPLLVLEAGDAIRAAARKQGYAEREVLVAGQGFRWTELQSAAGNLSLFGASKLVDLRIPNGKPGRDGGEALQRYARHLDDGVVTLITLPEIDWATRKVGWFTTLVEAGIAVELNAPERDRLPDWIAQRLARQQQRAPADALGFIADHVEGNLLAAHQEILKLGLLHPPGDLSLDDVRGAVLNVARYNVDKLRQALLDGDPARCARLLEGLKGEGEAPLLVLWALTSEIRSLANLRQGLDDGQPLPALLKAERVFDERRKQGVQRALPRLPSSALRTAILHAARIDRMIKGLTGGDVWDEFLQLCLRITRSPAPAGR</sequence>
<dbReference type="OrthoDB" id="9770982at2"/>
<protein>
    <recommendedName>
        <fullName evidence="2">DNA polymerase III subunit delta</fullName>
        <ecNumber evidence="1">2.7.7.7</ecNumber>
    </recommendedName>
</protein>
<comment type="similarity">
    <text evidence="7">Belongs to the DNA polymerase HolA subunit family.</text>
</comment>
<dbReference type="EMBL" id="BJNV01000011">
    <property type="protein sequence ID" value="GEC94902.1"/>
    <property type="molecule type" value="Genomic_DNA"/>
</dbReference>
<dbReference type="Pfam" id="PF06144">
    <property type="entry name" value="DNA_pol3_delta"/>
    <property type="match status" value="1"/>
</dbReference>
<keyword evidence="12" id="KW-1185">Reference proteome</keyword>
<dbReference type="Proteomes" id="UP000318422">
    <property type="component" value="Unassembled WGS sequence"/>
</dbReference>
<evidence type="ECO:0000256" key="1">
    <source>
        <dbReference type="ARBA" id="ARBA00012417"/>
    </source>
</evidence>
<evidence type="ECO:0000313" key="12">
    <source>
        <dbReference type="Proteomes" id="UP000318422"/>
    </source>
</evidence>
<accession>A0A4Y4CS81</accession>
<keyword evidence="5" id="KW-0235">DNA replication</keyword>
<organism evidence="11 12">
    <name type="scientific">Zoogloea ramigera</name>
    <dbReference type="NCBI Taxonomy" id="350"/>
    <lineage>
        <taxon>Bacteria</taxon>
        <taxon>Pseudomonadati</taxon>
        <taxon>Pseudomonadota</taxon>
        <taxon>Betaproteobacteria</taxon>
        <taxon>Rhodocyclales</taxon>
        <taxon>Zoogloeaceae</taxon>
        <taxon>Zoogloea</taxon>
    </lineage>
</organism>
<dbReference type="RefSeq" id="WP_141349884.1">
    <property type="nucleotide sequence ID" value="NZ_BJNV01000011.1"/>
</dbReference>
<dbReference type="InterPro" id="IPR005790">
    <property type="entry name" value="DNA_polIII_delta"/>
</dbReference>
<dbReference type="PANTHER" id="PTHR34388:SF1">
    <property type="entry name" value="DNA POLYMERASE III SUBUNIT DELTA"/>
    <property type="match status" value="1"/>
</dbReference>
<dbReference type="CDD" id="cd18138">
    <property type="entry name" value="HLD_clamp_pol_III_delta"/>
    <property type="match status" value="1"/>
</dbReference>
<evidence type="ECO:0000256" key="2">
    <source>
        <dbReference type="ARBA" id="ARBA00017703"/>
    </source>
</evidence>
<evidence type="ECO:0000256" key="8">
    <source>
        <dbReference type="ARBA" id="ARBA00049244"/>
    </source>
</evidence>
<keyword evidence="3" id="KW-0808">Transferase</keyword>
<evidence type="ECO:0000256" key="7">
    <source>
        <dbReference type="ARBA" id="ARBA00034754"/>
    </source>
</evidence>
<evidence type="ECO:0000259" key="9">
    <source>
        <dbReference type="Pfam" id="PF06144"/>
    </source>
</evidence>
<evidence type="ECO:0000256" key="5">
    <source>
        <dbReference type="ARBA" id="ARBA00022705"/>
    </source>
</evidence>
<comment type="catalytic activity">
    <reaction evidence="8">
        <text>DNA(n) + a 2'-deoxyribonucleoside 5'-triphosphate = DNA(n+1) + diphosphate</text>
        <dbReference type="Rhea" id="RHEA:22508"/>
        <dbReference type="Rhea" id="RHEA-COMP:17339"/>
        <dbReference type="Rhea" id="RHEA-COMP:17340"/>
        <dbReference type="ChEBI" id="CHEBI:33019"/>
        <dbReference type="ChEBI" id="CHEBI:61560"/>
        <dbReference type="ChEBI" id="CHEBI:173112"/>
        <dbReference type="EC" id="2.7.7.7"/>
    </reaction>
</comment>
<dbReference type="GO" id="GO:0009360">
    <property type="term" value="C:DNA polymerase III complex"/>
    <property type="evidence" value="ECO:0007669"/>
    <property type="project" value="InterPro"/>
</dbReference>
<dbReference type="GO" id="GO:0003677">
    <property type="term" value="F:DNA binding"/>
    <property type="evidence" value="ECO:0007669"/>
    <property type="project" value="InterPro"/>
</dbReference>
<keyword evidence="4" id="KW-0548">Nucleotidyltransferase</keyword>
<dbReference type="SUPFAM" id="SSF48019">
    <property type="entry name" value="post-AAA+ oligomerization domain-like"/>
    <property type="match status" value="1"/>
</dbReference>
<evidence type="ECO:0000313" key="11">
    <source>
        <dbReference type="EMBL" id="GEC94902.1"/>
    </source>
</evidence>
<name>A0A4Y4CS81_ZOORA</name>
<dbReference type="GO" id="GO:0003887">
    <property type="term" value="F:DNA-directed DNA polymerase activity"/>
    <property type="evidence" value="ECO:0007669"/>
    <property type="project" value="UniProtKB-KW"/>
</dbReference>
<dbReference type="PANTHER" id="PTHR34388">
    <property type="entry name" value="DNA POLYMERASE III SUBUNIT DELTA"/>
    <property type="match status" value="1"/>
</dbReference>
<feature type="domain" description="DNA polymerase III subunit delta C-terminal" evidence="10">
    <location>
        <begin position="218"/>
        <end position="332"/>
    </location>
</feature>
<keyword evidence="6" id="KW-0239">DNA-directed DNA polymerase</keyword>
<dbReference type="NCBIfam" id="TIGR01128">
    <property type="entry name" value="holA"/>
    <property type="match status" value="1"/>
</dbReference>
<dbReference type="AlphaFoldDB" id="A0A4Y4CS81"/>
<dbReference type="GO" id="GO:0006261">
    <property type="term" value="P:DNA-templated DNA replication"/>
    <property type="evidence" value="ECO:0007669"/>
    <property type="project" value="TreeGrafter"/>
</dbReference>
<feature type="domain" description="DNA polymerase III delta N-terminal" evidence="9">
    <location>
        <begin position="20"/>
        <end position="136"/>
    </location>
</feature>
<dbReference type="SUPFAM" id="SSF52540">
    <property type="entry name" value="P-loop containing nucleoside triphosphate hydrolases"/>
    <property type="match status" value="1"/>
</dbReference>
<dbReference type="InterPro" id="IPR032780">
    <property type="entry name" value="DNA_pol3_delt_C"/>
</dbReference>
<proteinExistence type="inferred from homology"/>
<comment type="caution">
    <text evidence="11">The sequence shown here is derived from an EMBL/GenBank/DDBJ whole genome shotgun (WGS) entry which is preliminary data.</text>
</comment>
<evidence type="ECO:0000256" key="3">
    <source>
        <dbReference type="ARBA" id="ARBA00022679"/>
    </source>
</evidence>
<reference evidence="11 12" key="1">
    <citation type="submission" date="2019-06" db="EMBL/GenBank/DDBJ databases">
        <title>Whole genome shotgun sequence of Zoogloea ramigera NBRC 15342.</title>
        <authorList>
            <person name="Hosoyama A."/>
            <person name="Uohara A."/>
            <person name="Ohji S."/>
            <person name="Ichikawa N."/>
        </authorList>
    </citation>
    <scope>NUCLEOTIDE SEQUENCE [LARGE SCALE GENOMIC DNA]</scope>
    <source>
        <strain evidence="11 12">NBRC 15342</strain>
    </source>
</reference>
<evidence type="ECO:0000256" key="4">
    <source>
        <dbReference type="ARBA" id="ARBA00022695"/>
    </source>
</evidence>
<evidence type="ECO:0000259" key="10">
    <source>
        <dbReference type="Pfam" id="PF14840"/>
    </source>
</evidence>